<comment type="cofactor">
    <cofactor evidence="1">
        <name>Zn(2+)</name>
        <dbReference type="ChEBI" id="CHEBI:29105"/>
    </cofactor>
</comment>
<evidence type="ECO:0000256" key="1">
    <source>
        <dbReference type="ARBA" id="ARBA00001947"/>
    </source>
</evidence>
<dbReference type="Pfam" id="PF01979">
    <property type="entry name" value="Amidohydro_1"/>
    <property type="match status" value="1"/>
</dbReference>
<dbReference type="OrthoDB" id="194468at2759"/>
<protein>
    <submittedName>
        <fullName evidence="6">Metallo-dependent hydrolase</fullName>
    </submittedName>
</protein>
<evidence type="ECO:0000256" key="2">
    <source>
        <dbReference type="ARBA" id="ARBA00022723"/>
    </source>
</evidence>
<dbReference type="STRING" id="1344416.A0A139A5V6"/>
<dbReference type="GO" id="GO:0008270">
    <property type="term" value="F:zinc ion binding"/>
    <property type="evidence" value="ECO:0007669"/>
    <property type="project" value="TreeGrafter"/>
</dbReference>
<dbReference type="Gene3D" id="2.30.40.10">
    <property type="entry name" value="Urease, subunit C, domain 1"/>
    <property type="match status" value="1"/>
</dbReference>
<dbReference type="GO" id="GO:0005829">
    <property type="term" value="C:cytosol"/>
    <property type="evidence" value="ECO:0007669"/>
    <property type="project" value="TreeGrafter"/>
</dbReference>
<evidence type="ECO:0000313" key="7">
    <source>
        <dbReference type="Proteomes" id="UP000070544"/>
    </source>
</evidence>
<dbReference type="UniPathway" id="UPA00603">
    <property type="reaction ID" value="UER00660"/>
</dbReference>
<dbReference type="InterPro" id="IPR032466">
    <property type="entry name" value="Metal_Hydrolase"/>
</dbReference>
<dbReference type="PANTHER" id="PTHR11271:SF6">
    <property type="entry name" value="GUANINE DEAMINASE"/>
    <property type="match status" value="1"/>
</dbReference>
<dbReference type="InterPro" id="IPR011059">
    <property type="entry name" value="Metal-dep_hydrolase_composite"/>
</dbReference>
<gene>
    <name evidence="6" type="ORF">M427DRAFT_114259</name>
</gene>
<dbReference type="Proteomes" id="UP000070544">
    <property type="component" value="Unassembled WGS sequence"/>
</dbReference>
<proteinExistence type="predicted"/>
<evidence type="ECO:0000256" key="4">
    <source>
        <dbReference type="ARBA" id="ARBA00022833"/>
    </source>
</evidence>
<name>A0A139A5V6_GONPJ</name>
<evidence type="ECO:0000259" key="5">
    <source>
        <dbReference type="Pfam" id="PF01979"/>
    </source>
</evidence>
<dbReference type="SUPFAM" id="SSF51556">
    <property type="entry name" value="Metallo-dependent hydrolases"/>
    <property type="match status" value="1"/>
</dbReference>
<dbReference type="InterPro" id="IPR006680">
    <property type="entry name" value="Amidohydro-rel"/>
</dbReference>
<dbReference type="InterPro" id="IPR051607">
    <property type="entry name" value="Metallo-dep_hydrolases"/>
</dbReference>
<organism evidence="6 7">
    <name type="scientific">Gonapodya prolifera (strain JEL478)</name>
    <name type="common">Monoblepharis prolifera</name>
    <dbReference type="NCBI Taxonomy" id="1344416"/>
    <lineage>
        <taxon>Eukaryota</taxon>
        <taxon>Fungi</taxon>
        <taxon>Fungi incertae sedis</taxon>
        <taxon>Chytridiomycota</taxon>
        <taxon>Chytridiomycota incertae sedis</taxon>
        <taxon>Monoblepharidomycetes</taxon>
        <taxon>Monoblepharidales</taxon>
        <taxon>Gonapodyaceae</taxon>
        <taxon>Gonapodya</taxon>
    </lineage>
</organism>
<dbReference type="GO" id="GO:0006147">
    <property type="term" value="P:guanine catabolic process"/>
    <property type="evidence" value="ECO:0007669"/>
    <property type="project" value="UniProtKB-UniPathway"/>
</dbReference>
<accession>A0A139A5V6</accession>
<dbReference type="GO" id="GO:0008892">
    <property type="term" value="F:guanine deaminase activity"/>
    <property type="evidence" value="ECO:0007669"/>
    <property type="project" value="TreeGrafter"/>
</dbReference>
<keyword evidence="7" id="KW-1185">Reference proteome</keyword>
<reference evidence="6 7" key="1">
    <citation type="journal article" date="2015" name="Genome Biol. Evol.">
        <title>Phylogenomic analyses indicate that early fungi evolved digesting cell walls of algal ancestors of land plants.</title>
        <authorList>
            <person name="Chang Y."/>
            <person name="Wang S."/>
            <person name="Sekimoto S."/>
            <person name="Aerts A.L."/>
            <person name="Choi C."/>
            <person name="Clum A."/>
            <person name="LaButti K.M."/>
            <person name="Lindquist E.A."/>
            <person name="Yee Ngan C."/>
            <person name="Ohm R.A."/>
            <person name="Salamov A.A."/>
            <person name="Grigoriev I.V."/>
            <person name="Spatafora J.W."/>
            <person name="Berbee M.L."/>
        </authorList>
    </citation>
    <scope>NUCLEOTIDE SEQUENCE [LARGE SCALE GENOMIC DNA]</scope>
    <source>
        <strain evidence="6 7">JEL478</strain>
    </source>
</reference>
<evidence type="ECO:0000256" key="3">
    <source>
        <dbReference type="ARBA" id="ARBA00022801"/>
    </source>
</evidence>
<sequence length="494" mass="53338">MSAQFVVFHGSVVHTPTRGSLCVLPSAIVGVDGAGRIAFVSELKDQDVHHAVKTAMAQSGIGEDTQFQLKSLTRGQFLLPGLIDTHVHAPQYRFVGGATDKPLMEWLNHYTFPSEARMKNLSFADEVYRKLVKRLLKNGTTTALYFATIDLEPTKLLVDICAEYGQRACVGKVCADINSPSFYIESTSASISATESFIAYVHAKHPPHSPSFPGGSHPLIHPVVTPRFIPTCSPALLAGLGALAARHNVRVQSHISESLDQVAFTRSMYPLDSPQHFGSDARIFDSHGLLNKAVMAHGVHLTSADLQLMAERGAAVACCPLSNVFFAHGNLDVKRCWRENVDVGLGTDVAGGPLTTLVQAMRWAVGNARQIESTKTAAPAADSPSPVISWKDALYLATLGGAKALSLDEHVGTFEWGKEFDALLIDVNPSWDTSWDVFEEERGAGTGAGIETGADSAESDIERIEMWVEKFINLGDDRNIADVYVKGKRVAGCA</sequence>
<dbReference type="EMBL" id="KQ965790">
    <property type="protein sequence ID" value="KXS12190.1"/>
    <property type="molecule type" value="Genomic_DNA"/>
</dbReference>
<keyword evidence="2" id="KW-0479">Metal-binding</keyword>
<feature type="domain" description="Amidohydrolase-related" evidence="5">
    <location>
        <begin position="77"/>
        <end position="490"/>
    </location>
</feature>
<dbReference type="PANTHER" id="PTHR11271">
    <property type="entry name" value="GUANINE DEAMINASE"/>
    <property type="match status" value="1"/>
</dbReference>
<dbReference type="Gene3D" id="3.20.20.140">
    <property type="entry name" value="Metal-dependent hydrolases"/>
    <property type="match status" value="1"/>
</dbReference>
<keyword evidence="4" id="KW-0862">Zinc</keyword>
<keyword evidence="3 6" id="KW-0378">Hydrolase</keyword>
<dbReference type="SUPFAM" id="SSF51338">
    <property type="entry name" value="Composite domain of metallo-dependent hydrolases"/>
    <property type="match status" value="1"/>
</dbReference>
<dbReference type="AlphaFoldDB" id="A0A139A5V6"/>
<dbReference type="OMA" id="INDHYFF"/>
<evidence type="ECO:0000313" key="6">
    <source>
        <dbReference type="EMBL" id="KXS12190.1"/>
    </source>
</evidence>